<evidence type="ECO:0000313" key="1">
    <source>
        <dbReference type="EMBL" id="CAF1194754.1"/>
    </source>
</evidence>
<reference evidence="1" key="1">
    <citation type="submission" date="2021-02" db="EMBL/GenBank/DDBJ databases">
        <authorList>
            <person name="Nowell W R."/>
        </authorList>
    </citation>
    <scope>NUCLEOTIDE SEQUENCE</scope>
</reference>
<organism evidence="1 2">
    <name type="scientific">Adineta ricciae</name>
    <name type="common">Rotifer</name>
    <dbReference type="NCBI Taxonomy" id="249248"/>
    <lineage>
        <taxon>Eukaryota</taxon>
        <taxon>Metazoa</taxon>
        <taxon>Spiralia</taxon>
        <taxon>Gnathifera</taxon>
        <taxon>Rotifera</taxon>
        <taxon>Eurotatoria</taxon>
        <taxon>Bdelloidea</taxon>
        <taxon>Adinetida</taxon>
        <taxon>Adinetidae</taxon>
        <taxon>Adineta</taxon>
    </lineage>
</organism>
<name>A0A814VZC7_ADIRI</name>
<dbReference type="EMBL" id="CAJNOR010001758">
    <property type="protein sequence ID" value="CAF1194754.1"/>
    <property type="molecule type" value="Genomic_DNA"/>
</dbReference>
<dbReference type="AlphaFoldDB" id="A0A814VZC7"/>
<keyword evidence="2" id="KW-1185">Reference proteome</keyword>
<dbReference type="Proteomes" id="UP000663828">
    <property type="component" value="Unassembled WGS sequence"/>
</dbReference>
<gene>
    <name evidence="1" type="ORF">XAT740_LOCUS23327</name>
</gene>
<proteinExistence type="predicted"/>
<comment type="caution">
    <text evidence="1">The sequence shown here is derived from an EMBL/GenBank/DDBJ whole genome shotgun (WGS) entry which is preliminary data.</text>
</comment>
<evidence type="ECO:0000313" key="2">
    <source>
        <dbReference type="Proteomes" id="UP000663828"/>
    </source>
</evidence>
<sequence length="118" mass="12483">MHGTGMDVSTLNHFHRVAKAMNNYVAASAYSSYTGRDGFQGNTYHPSFHHYTSLGNRFAGGLHSIGLPNSFVNLGYRVGKALCCDCGPVDCCVCIPLDCCCPCCGTGGNGGVITTQPR</sequence>
<accession>A0A814VZC7</accession>
<protein>
    <submittedName>
        <fullName evidence="1">Uncharacterized protein</fullName>
    </submittedName>
</protein>